<dbReference type="Gene3D" id="1.20.58.340">
    <property type="entry name" value="Magnesium transport protein CorA, transmembrane region"/>
    <property type="match status" value="1"/>
</dbReference>
<name>N4TJK9_FUSC1</name>
<dbReference type="STRING" id="1229664.N4TJK9"/>
<keyword evidence="1" id="KW-1133">Transmembrane helix</keyword>
<dbReference type="EMBL" id="KB731258">
    <property type="protein sequence ID" value="ENH62819.1"/>
    <property type="molecule type" value="Genomic_DNA"/>
</dbReference>
<keyword evidence="1" id="KW-0472">Membrane</keyword>
<reference evidence="4" key="1">
    <citation type="submission" date="2012-09" db="EMBL/GenBank/DDBJ databases">
        <title>Genome sequencing and comparative transcriptomics of race 1 and race 4 of banana pathogen: Fusarium oxysporum f. sp. cubense.</title>
        <authorList>
            <person name="Fang X."/>
            <person name="Huang J."/>
        </authorList>
    </citation>
    <scope>NUCLEOTIDE SEQUENCE [LARGE SCALE GENOMIC DNA]</scope>
    <source>
        <strain evidence="4">race 1</strain>
    </source>
</reference>
<dbReference type="OrthoDB" id="5392974at2759"/>
<protein>
    <recommendedName>
        <fullName evidence="2">CorA-like transporter domain-containing protein</fullName>
    </recommendedName>
</protein>
<dbReference type="VEuPathDB" id="FungiDB:FOC1_g10006283"/>
<sequence length="412" mass="46757">MSAKKAWPPRCTQDDVRSKEIAQIFTTGSEQLFSPSDGLFEVEVAEVTSQEPVYGWSHLPITHSGATKLFSALRVFPQIYRHMAAFGEKRFPRDEGFAGFDSETRVGSTGSLSSFECSYLLKYIEKRDDARPGSNPWSIRHALIYQKVSHEESELSHILIRLPLAVKKLLGSSVLNRSGESSSFIEDWTNLHITCLSSVDHNLHQFINYLDEEVDKLFKRVIMAGVEPDKLNEFDTLSSTTNDFKALQYLSDQLRRVINVIQLNILTLECFQKQIRDLETLPFQTASQVSSFARLLKHLCNIQSEHEFSLLSASTVLERAKDKSSREARVVKTLTVLAMVFVPAAFTADFIQMGFVTITQESPMKWSADPDLKIYAILAIPLITITMLIYMLVEFVQRVREKEKKANGQFVV</sequence>
<evidence type="ECO:0000313" key="3">
    <source>
        <dbReference type="EMBL" id="ENH62819.1"/>
    </source>
</evidence>
<reference evidence="4" key="2">
    <citation type="journal article" date="2014" name="PLoS ONE">
        <title>Genome and Transcriptome Analysis of the Fungal Pathogen Fusarium oxysporum f. sp. cubense Causing Banana Vascular Wilt Disease.</title>
        <authorList>
            <person name="Guo L."/>
            <person name="Han L."/>
            <person name="Yang L."/>
            <person name="Zeng H."/>
            <person name="Fan D."/>
            <person name="Zhu Y."/>
            <person name="Feng Y."/>
            <person name="Wang G."/>
            <person name="Peng C."/>
            <person name="Jiang X."/>
            <person name="Zhou D."/>
            <person name="Ni P."/>
            <person name="Liang C."/>
            <person name="Liu L."/>
            <person name="Wang J."/>
            <person name="Mao C."/>
            <person name="Fang X."/>
            <person name="Peng M."/>
            <person name="Huang J."/>
        </authorList>
    </citation>
    <scope>NUCLEOTIDE SEQUENCE [LARGE SCALE GENOMIC DNA]</scope>
    <source>
        <strain evidence="4">race 1</strain>
    </source>
</reference>
<feature type="domain" description="CorA-like transporter" evidence="2">
    <location>
        <begin position="57"/>
        <end position="221"/>
    </location>
</feature>
<organism evidence="3 4">
    <name type="scientific">Fusarium oxysporum f. sp. cubense (strain race 1)</name>
    <name type="common">Panama disease fungus</name>
    <dbReference type="NCBI Taxonomy" id="1229664"/>
    <lineage>
        <taxon>Eukaryota</taxon>
        <taxon>Fungi</taxon>
        <taxon>Dikarya</taxon>
        <taxon>Ascomycota</taxon>
        <taxon>Pezizomycotina</taxon>
        <taxon>Sordariomycetes</taxon>
        <taxon>Hypocreomycetidae</taxon>
        <taxon>Hypocreales</taxon>
        <taxon>Nectriaceae</taxon>
        <taxon>Fusarium</taxon>
        <taxon>Fusarium oxysporum species complex</taxon>
    </lineage>
</organism>
<dbReference type="HOGENOM" id="CLU_055479_0_0_1"/>
<dbReference type="AlphaFoldDB" id="N4TJK9"/>
<proteinExistence type="predicted"/>
<feature type="transmembrane region" description="Helical" evidence="1">
    <location>
        <begin position="333"/>
        <end position="354"/>
    </location>
</feature>
<dbReference type="Pfam" id="PF26616">
    <property type="entry name" value="CorA-like"/>
    <property type="match status" value="1"/>
</dbReference>
<evidence type="ECO:0000256" key="1">
    <source>
        <dbReference type="SAM" id="Phobius"/>
    </source>
</evidence>
<gene>
    <name evidence="3" type="ORF">FOC1_g10006283</name>
</gene>
<evidence type="ECO:0000259" key="2">
    <source>
        <dbReference type="Pfam" id="PF26616"/>
    </source>
</evidence>
<dbReference type="OMA" id="CISEEHF"/>
<dbReference type="InterPro" id="IPR058257">
    <property type="entry name" value="CorA-like_dom"/>
</dbReference>
<accession>N4TJK9</accession>
<dbReference type="Proteomes" id="UP000016928">
    <property type="component" value="Unassembled WGS sequence"/>
</dbReference>
<evidence type="ECO:0000313" key="4">
    <source>
        <dbReference type="Proteomes" id="UP000016928"/>
    </source>
</evidence>
<keyword evidence="1" id="KW-0812">Transmembrane</keyword>
<feature type="transmembrane region" description="Helical" evidence="1">
    <location>
        <begin position="374"/>
        <end position="396"/>
    </location>
</feature>